<comment type="caution">
    <text evidence="2">The sequence shown here is derived from an EMBL/GenBank/DDBJ whole genome shotgun (WGS) entry which is preliminary data.</text>
</comment>
<sequence length="71" mass="7693">MMKSTNFVALVYVDAPIARVKPVDKNGKTAINTIIDKLTPAGQDSLHRGVQNCQSNTPNALPDIKTNSEKI</sequence>
<dbReference type="EMBL" id="QJPH01000564">
    <property type="protein sequence ID" value="PZN70092.1"/>
    <property type="molecule type" value="Genomic_DNA"/>
</dbReference>
<name>A0A2W4QCZ3_9GAMM</name>
<accession>A0A2W4QCZ3</accession>
<protein>
    <submittedName>
        <fullName evidence="2">Uncharacterized protein</fullName>
    </submittedName>
</protein>
<evidence type="ECO:0000313" key="2">
    <source>
        <dbReference type="EMBL" id="PZN70092.1"/>
    </source>
</evidence>
<reference evidence="2 3" key="1">
    <citation type="journal article" date="2018" name="Aquat. Microb. Ecol.">
        <title>Gammaproteobacterial methanotrophs dominate.</title>
        <authorList>
            <person name="Rissanen A.J."/>
            <person name="Saarenheimo J."/>
            <person name="Tiirola M."/>
            <person name="Peura S."/>
            <person name="Aalto S.L."/>
            <person name="Karvinen A."/>
            <person name="Nykanen H."/>
        </authorList>
    </citation>
    <scope>NUCLEOTIDE SEQUENCE [LARGE SCALE GENOMIC DNA]</scope>
    <source>
        <strain evidence="2">AMbin10</strain>
    </source>
</reference>
<evidence type="ECO:0000256" key="1">
    <source>
        <dbReference type="SAM" id="MobiDB-lite"/>
    </source>
</evidence>
<dbReference type="Proteomes" id="UP000249396">
    <property type="component" value="Unassembled WGS sequence"/>
</dbReference>
<evidence type="ECO:0000313" key="3">
    <source>
        <dbReference type="Proteomes" id="UP000249396"/>
    </source>
</evidence>
<gene>
    <name evidence="2" type="ORF">DM484_28785</name>
</gene>
<organism evidence="2 3">
    <name type="scientific">Candidatus Methylumidiphilus alinenensis</name>
    <dbReference type="NCBI Taxonomy" id="2202197"/>
    <lineage>
        <taxon>Bacteria</taxon>
        <taxon>Pseudomonadati</taxon>
        <taxon>Pseudomonadota</taxon>
        <taxon>Gammaproteobacteria</taxon>
        <taxon>Methylococcales</taxon>
        <taxon>Candidatus Methylumidiphilus</taxon>
    </lineage>
</organism>
<proteinExistence type="predicted"/>
<feature type="region of interest" description="Disordered" evidence="1">
    <location>
        <begin position="49"/>
        <end position="71"/>
    </location>
</feature>
<dbReference type="AlphaFoldDB" id="A0A2W4QCZ3"/>